<evidence type="ECO:0000313" key="3">
    <source>
        <dbReference type="Proteomes" id="UP001596074"/>
    </source>
</evidence>
<sequence>MAFSRDGKLLAIGIEDETLLWDMATQTGIDQRLTSAREPLEFSADGKILATASTANSVQLWQL</sequence>
<evidence type="ECO:0000256" key="1">
    <source>
        <dbReference type="PROSITE-ProRule" id="PRU00221"/>
    </source>
</evidence>
<protein>
    <submittedName>
        <fullName evidence="2">WD40 repeat domain-containing protein</fullName>
    </submittedName>
</protein>
<gene>
    <name evidence="2" type="ORF">ACFPZN_34190</name>
</gene>
<dbReference type="RefSeq" id="WP_378286455.1">
    <property type="nucleotide sequence ID" value="NZ_JBHSON010000057.1"/>
</dbReference>
<feature type="repeat" description="WD" evidence="1">
    <location>
        <begin position="40"/>
        <end position="63"/>
    </location>
</feature>
<organism evidence="2 3">
    <name type="scientific">Actinomadura rugatobispora</name>
    <dbReference type="NCBI Taxonomy" id="1994"/>
    <lineage>
        <taxon>Bacteria</taxon>
        <taxon>Bacillati</taxon>
        <taxon>Actinomycetota</taxon>
        <taxon>Actinomycetes</taxon>
        <taxon>Streptosporangiales</taxon>
        <taxon>Thermomonosporaceae</taxon>
        <taxon>Actinomadura</taxon>
    </lineage>
</organism>
<dbReference type="InterPro" id="IPR036322">
    <property type="entry name" value="WD40_repeat_dom_sf"/>
</dbReference>
<dbReference type="Proteomes" id="UP001596074">
    <property type="component" value="Unassembled WGS sequence"/>
</dbReference>
<name>A0ABW1A8V1_9ACTN</name>
<dbReference type="Gene3D" id="2.130.10.10">
    <property type="entry name" value="YVTN repeat-like/Quinoprotein amine dehydrogenase"/>
    <property type="match status" value="1"/>
</dbReference>
<reference evidence="3" key="1">
    <citation type="journal article" date="2019" name="Int. J. Syst. Evol. Microbiol.">
        <title>The Global Catalogue of Microorganisms (GCM) 10K type strain sequencing project: providing services to taxonomists for standard genome sequencing and annotation.</title>
        <authorList>
            <consortium name="The Broad Institute Genomics Platform"/>
            <consortium name="The Broad Institute Genome Sequencing Center for Infectious Disease"/>
            <person name="Wu L."/>
            <person name="Ma J."/>
        </authorList>
    </citation>
    <scope>NUCLEOTIDE SEQUENCE [LARGE SCALE GENOMIC DNA]</scope>
    <source>
        <strain evidence="3">KCTC 42087</strain>
    </source>
</reference>
<keyword evidence="3" id="KW-1185">Reference proteome</keyword>
<keyword evidence="1" id="KW-0853">WD repeat</keyword>
<dbReference type="EMBL" id="JBHSON010000057">
    <property type="protein sequence ID" value="MFC5750699.1"/>
    <property type="molecule type" value="Genomic_DNA"/>
</dbReference>
<proteinExistence type="predicted"/>
<evidence type="ECO:0000313" key="2">
    <source>
        <dbReference type="EMBL" id="MFC5750699.1"/>
    </source>
</evidence>
<dbReference type="InterPro" id="IPR015943">
    <property type="entry name" value="WD40/YVTN_repeat-like_dom_sf"/>
</dbReference>
<accession>A0ABW1A8V1</accession>
<dbReference type="PROSITE" id="PS50082">
    <property type="entry name" value="WD_REPEATS_2"/>
    <property type="match status" value="1"/>
</dbReference>
<dbReference type="SUPFAM" id="SSF50978">
    <property type="entry name" value="WD40 repeat-like"/>
    <property type="match status" value="1"/>
</dbReference>
<dbReference type="InterPro" id="IPR001680">
    <property type="entry name" value="WD40_rpt"/>
</dbReference>
<comment type="caution">
    <text evidence="2">The sequence shown here is derived from an EMBL/GenBank/DDBJ whole genome shotgun (WGS) entry which is preliminary data.</text>
</comment>